<proteinExistence type="predicted"/>
<reference evidence="1 2" key="1">
    <citation type="submission" date="2023-10" db="EMBL/GenBank/DDBJ databases">
        <title>Chromosome-scale genome assembly provides insights into flower coloration mechanisms of Canna indica.</title>
        <authorList>
            <person name="Li C."/>
        </authorList>
    </citation>
    <scope>NUCLEOTIDE SEQUENCE [LARGE SCALE GENOMIC DNA]</scope>
    <source>
        <tissue evidence="1">Flower</tissue>
    </source>
</reference>
<keyword evidence="2" id="KW-1185">Reference proteome</keyword>
<sequence length="125" mass="13393">MQTFSSGLAPSSTRPRHRLWRREGAIARSLVTRLQIESSSSRIAVLGSLLDLLREDDKNVVVAAGQGVVQALVRLLDSVAGAVSCHEAREKAVVAIATISTLQSCRRLLAAEGPPLLHHLIHVGT</sequence>
<dbReference type="SUPFAM" id="SSF48371">
    <property type="entry name" value="ARM repeat"/>
    <property type="match status" value="1"/>
</dbReference>
<evidence type="ECO:0000313" key="1">
    <source>
        <dbReference type="EMBL" id="WOK96149.1"/>
    </source>
</evidence>
<dbReference type="Gene3D" id="1.25.10.10">
    <property type="entry name" value="Leucine-rich Repeat Variant"/>
    <property type="match status" value="1"/>
</dbReference>
<evidence type="ECO:0008006" key="3">
    <source>
        <dbReference type="Google" id="ProtNLM"/>
    </source>
</evidence>
<evidence type="ECO:0000313" key="2">
    <source>
        <dbReference type="Proteomes" id="UP001327560"/>
    </source>
</evidence>
<dbReference type="Proteomes" id="UP001327560">
    <property type="component" value="Chromosome 2"/>
</dbReference>
<gene>
    <name evidence="1" type="ORF">Cni_G04856</name>
</gene>
<accession>A0AAQ3JW26</accession>
<dbReference type="InterPro" id="IPR011989">
    <property type="entry name" value="ARM-like"/>
</dbReference>
<dbReference type="EMBL" id="CP136891">
    <property type="protein sequence ID" value="WOK96149.1"/>
    <property type="molecule type" value="Genomic_DNA"/>
</dbReference>
<dbReference type="PANTHER" id="PTHR46043">
    <property type="entry name" value="ARM REPEAT SUPERFAMILY PROTEIN"/>
    <property type="match status" value="1"/>
</dbReference>
<protein>
    <recommendedName>
        <fullName evidence="3">ARM repeat superfamily protein</fullName>
    </recommendedName>
</protein>
<dbReference type="AlphaFoldDB" id="A0AAQ3JW26"/>
<dbReference type="InterPro" id="IPR016024">
    <property type="entry name" value="ARM-type_fold"/>
</dbReference>
<name>A0AAQ3JW26_9LILI</name>
<dbReference type="PANTHER" id="PTHR46043:SF13">
    <property type="entry name" value="ARM REPEAT SUPERFAMILY PROTEIN"/>
    <property type="match status" value="1"/>
</dbReference>
<organism evidence="1 2">
    <name type="scientific">Canna indica</name>
    <name type="common">Indian-shot</name>
    <dbReference type="NCBI Taxonomy" id="4628"/>
    <lineage>
        <taxon>Eukaryota</taxon>
        <taxon>Viridiplantae</taxon>
        <taxon>Streptophyta</taxon>
        <taxon>Embryophyta</taxon>
        <taxon>Tracheophyta</taxon>
        <taxon>Spermatophyta</taxon>
        <taxon>Magnoliopsida</taxon>
        <taxon>Liliopsida</taxon>
        <taxon>Zingiberales</taxon>
        <taxon>Cannaceae</taxon>
        <taxon>Canna</taxon>
    </lineage>
</organism>